<dbReference type="InterPro" id="IPR000150">
    <property type="entry name" value="Cof"/>
</dbReference>
<sequence length="261" mass="29373">MKVKAIFFDIDGTLVSFDTHKIQPSTIQAIKEVRKKGIKTFIATGRPLNLIGELPGLEFDGYITLNGAYCETDKQTEIYKNPIPKNDLNKAIEYLETDNNPFACAFMTKNEIVVNRIDEKVRTLSEMVNTPLPILTPLEMIKHKEVLQINIFVNEEKEKYLMETVFTHCVASRWNPLFADVNSRENSKQTGIDKILTYYGLELSETMAFGDGGNDIPMLKHVATGIAMGNAGEKVKEAADYITTTVDDNGIYNALKYFSII</sequence>
<protein>
    <submittedName>
        <fullName evidence="1">Cof-type HAD-IIB family hydrolase</fullName>
    </submittedName>
</protein>
<organism evidence="1 2">
    <name type="scientific">Coprobacter tertius</name>
    <dbReference type="NCBI Taxonomy" id="2944915"/>
    <lineage>
        <taxon>Bacteria</taxon>
        <taxon>Pseudomonadati</taxon>
        <taxon>Bacteroidota</taxon>
        <taxon>Bacteroidia</taxon>
        <taxon>Bacteroidales</taxon>
        <taxon>Barnesiellaceae</taxon>
        <taxon>Coprobacter</taxon>
    </lineage>
</organism>
<evidence type="ECO:0000313" key="1">
    <source>
        <dbReference type="EMBL" id="MCP9612666.1"/>
    </source>
</evidence>
<name>A0ABT1MN03_9BACT</name>
<dbReference type="PROSITE" id="PS01229">
    <property type="entry name" value="COF_2"/>
    <property type="match status" value="1"/>
</dbReference>
<dbReference type="NCBIfam" id="TIGR01484">
    <property type="entry name" value="HAD-SF-IIB"/>
    <property type="match status" value="1"/>
</dbReference>
<dbReference type="Gene3D" id="3.30.1240.10">
    <property type="match status" value="1"/>
</dbReference>
<accession>A0ABT1MN03</accession>
<dbReference type="PROSITE" id="PS01228">
    <property type="entry name" value="COF_1"/>
    <property type="match status" value="1"/>
</dbReference>
<evidence type="ECO:0000313" key="2">
    <source>
        <dbReference type="Proteomes" id="UP001205603"/>
    </source>
</evidence>
<dbReference type="RefSeq" id="WP_255028009.1">
    <property type="nucleotide sequence ID" value="NZ_JANDHW010000012.1"/>
</dbReference>
<dbReference type="NCBIfam" id="TIGR00099">
    <property type="entry name" value="Cof-subfamily"/>
    <property type="match status" value="1"/>
</dbReference>
<dbReference type="EMBL" id="JANDHW010000012">
    <property type="protein sequence ID" value="MCP9612666.1"/>
    <property type="molecule type" value="Genomic_DNA"/>
</dbReference>
<dbReference type="PANTHER" id="PTHR10000">
    <property type="entry name" value="PHOSPHOSERINE PHOSPHATASE"/>
    <property type="match status" value="1"/>
</dbReference>
<reference evidence="1 2" key="1">
    <citation type="submission" date="2022-07" db="EMBL/GenBank/DDBJ databases">
        <title>Fecal culturing of patients with breast cancer.</title>
        <authorList>
            <person name="Teng N.M.Y."/>
            <person name="Kiu R."/>
            <person name="Evans R."/>
            <person name="Baker D.J."/>
            <person name="Zenner C."/>
            <person name="Robinson S.D."/>
            <person name="Hall L.J."/>
        </authorList>
    </citation>
    <scope>NUCLEOTIDE SEQUENCE [LARGE SCALE GENOMIC DNA]</scope>
    <source>
        <strain evidence="1 2">LH1063</strain>
    </source>
</reference>
<keyword evidence="2" id="KW-1185">Reference proteome</keyword>
<gene>
    <name evidence="1" type="ORF">NMU02_11245</name>
</gene>
<proteinExistence type="predicted"/>
<dbReference type="InterPro" id="IPR006379">
    <property type="entry name" value="HAD-SF_hydro_IIB"/>
</dbReference>
<dbReference type="Gene3D" id="3.40.50.1000">
    <property type="entry name" value="HAD superfamily/HAD-like"/>
    <property type="match status" value="1"/>
</dbReference>
<dbReference type="Pfam" id="PF08282">
    <property type="entry name" value="Hydrolase_3"/>
    <property type="match status" value="1"/>
</dbReference>
<dbReference type="SFLD" id="SFLDG01140">
    <property type="entry name" value="C2.B:_Phosphomannomutase_and_P"/>
    <property type="match status" value="1"/>
</dbReference>
<dbReference type="PANTHER" id="PTHR10000:SF25">
    <property type="entry name" value="PHOSPHATASE YKRA-RELATED"/>
    <property type="match status" value="1"/>
</dbReference>
<dbReference type="Proteomes" id="UP001205603">
    <property type="component" value="Unassembled WGS sequence"/>
</dbReference>
<dbReference type="InterPro" id="IPR036412">
    <property type="entry name" value="HAD-like_sf"/>
</dbReference>
<comment type="caution">
    <text evidence="1">The sequence shown here is derived from an EMBL/GenBank/DDBJ whole genome shotgun (WGS) entry which is preliminary data.</text>
</comment>
<dbReference type="GO" id="GO:0016787">
    <property type="term" value="F:hydrolase activity"/>
    <property type="evidence" value="ECO:0007669"/>
    <property type="project" value="UniProtKB-KW"/>
</dbReference>
<dbReference type="SFLD" id="SFLDG01144">
    <property type="entry name" value="C2.B.4:_PGP_Like"/>
    <property type="match status" value="1"/>
</dbReference>
<dbReference type="SUPFAM" id="SSF56784">
    <property type="entry name" value="HAD-like"/>
    <property type="match status" value="1"/>
</dbReference>
<dbReference type="InterPro" id="IPR023214">
    <property type="entry name" value="HAD_sf"/>
</dbReference>
<dbReference type="SFLD" id="SFLDS00003">
    <property type="entry name" value="Haloacid_Dehalogenase"/>
    <property type="match status" value="1"/>
</dbReference>
<keyword evidence="1" id="KW-0378">Hydrolase</keyword>